<protein>
    <submittedName>
        <fullName evidence="1">Uncharacterized protein</fullName>
    </submittedName>
</protein>
<dbReference type="EMBL" id="JAPDRQ010000026">
    <property type="protein sequence ID" value="KAJ9661020.1"/>
    <property type="molecule type" value="Genomic_DNA"/>
</dbReference>
<evidence type="ECO:0000313" key="1">
    <source>
        <dbReference type="EMBL" id="KAJ9661020.1"/>
    </source>
</evidence>
<keyword evidence="2" id="KW-1185">Reference proteome</keyword>
<comment type="caution">
    <text evidence="1">The sequence shown here is derived from an EMBL/GenBank/DDBJ whole genome shotgun (WGS) entry which is preliminary data.</text>
</comment>
<evidence type="ECO:0000313" key="2">
    <source>
        <dbReference type="Proteomes" id="UP001172386"/>
    </source>
</evidence>
<dbReference type="Proteomes" id="UP001172386">
    <property type="component" value="Unassembled WGS sequence"/>
</dbReference>
<sequence>MSMTLITNSSPETPCIDKATEFGSPKARWWYPFSFQKSALCVSVISVSILLGIVILSQCAASSDRAVLVAKNAEGLSNGQVFLFKYLPTILVVLFAMWISVFDLDIRRLEPWYHLSLKSSSRRASLLCRYDTDFVLSVLYKSLQRRHFVVLVSSILLILTTIVIPAVQSSMFLSKKQIQSRTTSSSISAPLVSTSIQTQAMSYNFLGTAYSMCWLNQQPPAFTSRNYAVAPFSYSLAPQDTVDTTIKAATTRYWSELKCWKPASVVVQMNASKSFGGDGLTVSFNDGRGCSATDILLIDASVSYTYPAQYEAYYFAAASQGYATPGLSLGMLCPQFPHMFLAIWKLTGMEMPDFEPGGNATAVFCEPQYYMEPVTATVITSNNSIVEHEPIGPKTVMSEEMFNSTHFEYLLALGQPPGADRLKDADIGENSVILQTTRLKNASISAPTAYSMNTMIGYVLGVSQLPGQQYLDFEVLQTTYMQAHQLLFALAMTHNFGEELGTTQPAVLGSVREVVTLVPAFAFVTESLLALVMALCIYMLWRVPRRTLHLRRDPDSLTQIMVLARELSIQKTFARLSTATDHELNSSLTDKTFHLQTDDDNLPLLMEDDSHDSAHLKDDPTDFESTVYSHQKHLPEMSWIASGFAALAIGICIAIFGALEVFSSKQNGLKVPQTSDFVVQMLLGFLPTAFATLVGAYLSLLCRTYSFIQPMQDLKKGNALSSHTLHVNYTSIPPPLIFLKAFRIGHYILGALSLTALLSNVLTVTLAGTLFREDIAQTMKTTLQLVYQPFVLTQLSNDNTVSSAYVDALYPVLANATGQTDLPTWTTTEYGYLPVEHVHEANSPPISEFRYESIGYGADFECVDLLGKSPGIATTLDFHDQGQTFRLFTNFTSTTDSSICQCSLTHDDYHVNFNGQAQGLAVIGGSLTSSISSFEIVRNFDSQYSSYKSKLYPDIQTECDFCQDRIVHGWVRGRLVPTDLRPSANLTATGRFEYNATIISCKPRLKTQMSLLRVESSGQVIAAQDIGPPNYDIPASVNLSATFNTSVAALTGSRANRTWHTDSVARDYSNYLFKKLLGNNNLLDSTVPTPSFENASAVVSDALSRLFAAQLFIDRTRLQPTSATATSNSSLSSASTNTTNADTTTTPGLATYQTHRIFLSRPMLIISLTILTLDLLVIIIFRLTLPAPFLPRMPFTIASQIAFFAGSHATQDVVAAGGDVRELNKRGYRYGYGRYLGADGEIRVGIEREGYIDRSSEKRRKG</sequence>
<organism evidence="1 2">
    <name type="scientific">Neophaeococcomyces mojaviensis</name>
    <dbReference type="NCBI Taxonomy" id="3383035"/>
    <lineage>
        <taxon>Eukaryota</taxon>
        <taxon>Fungi</taxon>
        <taxon>Dikarya</taxon>
        <taxon>Ascomycota</taxon>
        <taxon>Pezizomycotina</taxon>
        <taxon>Eurotiomycetes</taxon>
        <taxon>Chaetothyriomycetidae</taxon>
        <taxon>Chaetothyriales</taxon>
        <taxon>Chaetothyriales incertae sedis</taxon>
        <taxon>Neophaeococcomyces</taxon>
    </lineage>
</organism>
<name>A0ACC3AF89_9EURO</name>
<reference evidence="1" key="1">
    <citation type="submission" date="2022-10" db="EMBL/GenBank/DDBJ databases">
        <title>Culturing micro-colonial fungi from biological soil crusts in the Mojave desert and describing Neophaeococcomyces mojavensis, and introducing the new genera and species Taxawa tesnikishii.</title>
        <authorList>
            <person name="Kurbessoian T."/>
            <person name="Stajich J.E."/>
        </authorList>
    </citation>
    <scope>NUCLEOTIDE SEQUENCE</scope>
    <source>
        <strain evidence="1">JES_112</strain>
    </source>
</reference>
<gene>
    <name evidence="1" type="ORF">H2198_002179</name>
</gene>
<accession>A0ACC3AF89</accession>
<proteinExistence type="predicted"/>